<sequence length="216" mass="25465">MEPHIIWIQEKPLIICEQLSDIPEIILPASSWEKYLINKTSGDIQTAIQQLQQGEREASIIESQDIQTIFEDISRKFVIREAAGGLITNEQQDVLLIFRLGKWDLPKGKIEEGDDPQQTALREVREETGLYHVEIEHLICHTYHVYNDRYTKEQTLKKTHWFKMKFTGTELTVPQIEEDILDAQWIKPAHISKYLRYSYGTIRYVFYRAGYREHNT</sequence>
<dbReference type="Proteomes" id="UP000230000">
    <property type="component" value="Unassembled WGS sequence"/>
</dbReference>
<dbReference type="RefSeq" id="WP_100314345.1">
    <property type="nucleotide sequence ID" value="NZ_PGFG01000001.1"/>
</dbReference>
<feature type="domain" description="Nudix hydrolase" evidence="3">
    <location>
        <begin position="78"/>
        <end position="210"/>
    </location>
</feature>
<dbReference type="InterPro" id="IPR000086">
    <property type="entry name" value="NUDIX_hydrolase_dom"/>
</dbReference>
<accession>A0A2M9CV32</accession>
<name>A0A2M9CV32_9BACT</name>
<comment type="caution">
    <text evidence="4">The sequence shown here is derived from an EMBL/GenBank/DDBJ whole genome shotgun (WGS) entry which is preliminary data.</text>
</comment>
<evidence type="ECO:0000256" key="1">
    <source>
        <dbReference type="ARBA" id="ARBA00001946"/>
    </source>
</evidence>
<dbReference type="EMBL" id="PGFG01000001">
    <property type="protein sequence ID" value="PJJ75781.1"/>
    <property type="molecule type" value="Genomic_DNA"/>
</dbReference>
<dbReference type="PANTHER" id="PTHR43046:SF14">
    <property type="entry name" value="MUTT_NUDIX FAMILY PROTEIN"/>
    <property type="match status" value="1"/>
</dbReference>
<keyword evidence="2" id="KW-0378">Hydrolase</keyword>
<protein>
    <submittedName>
        <fullName evidence="4">NUDIX domain-containing protein</fullName>
    </submittedName>
</protein>
<organism evidence="4 5">
    <name type="scientific">Thermoflavifilum aggregans</name>
    <dbReference type="NCBI Taxonomy" id="454188"/>
    <lineage>
        <taxon>Bacteria</taxon>
        <taxon>Pseudomonadati</taxon>
        <taxon>Bacteroidota</taxon>
        <taxon>Chitinophagia</taxon>
        <taxon>Chitinophagales</taxon>
        <taxon>Chitinophagaceae</taxon>
        <taxon>Thermoflavifilum</taxon>
    </lineage>
</organism>
<dbReference type="Gene3D" id="3.90.79.10">
    <property type="entry name" value="Nucleoside Triphosphate Pyrophosphohydrolase"/>
    <property type="match status" value="1"/>
</dbReference>
<comment type="cofactor">
    <cofactor evidence="1">
        <name>Mg(2+)</name>
        <dbReference type="ChEBI" id="CHEBI:18420"/>
    </cofactor>
</comment>
<dbReference type="PRINTS" id="PR00502">
    <property type="entry name" value="NUDIXFAMILY"/>
</dbReference>
<evidence type="ECO:0000256" key="2">
    <source>
        <dbReference type="ARBA" id="ARBA00022801"/>
    </source>
</evidence>
<dbReference type="Pfam" id="PF00293">
    <property type="entry name" value="NUDIX"/>
    <property type="match status" value="1"/>
</dbReference>
<dbReference type="OrthoDB" id="9816289at2"/>
<gene>
    <name evidence="4" type="ORF">BXY57_1370</name>
</gene>
<dbReference type="PANTHER" id="PTHR43046">
    <property type="entry name" value="GDP-MANNOSE MANNOSYL HYDROLASE"/>
    <property type="match status" value="1"/>
</dbReference>
<proteinExistence type="predicted"/>
<dbReference type="InterPro" id="IPR015797">
    <property type="entry name" value="NUDIX_hydrolase-like_dom_sf"/>
</dbReference>
<evidence type="ECO:0000313" key="4">
    <source>
        <dbReference type="EMBL" id="PJJ75781.1"/>
    </source>
</evidence>
<evidence type="ECO:0000313" key="5">
    <source>
        <dbReference type="Proteomes" id="UP000230000"/>
    </source>
</evidence>
<reference evidence="4 5" key="1">
    <citation type="submission" date="2017-11" db="EMBL/GenBank/DDBJ databases">
        <title>Genomic Encyclopedia of Archaeal and Bacterial Type Strains, Phase II (KMG-II): From Individual Species to Whole Genera.</title>
        <authorList>
            <person name="Goeker M."/>
        </authorList>
    </citation>
    <scope>NUCLEOTIDE SEQUENCE [LARGE SCALE GENOMIC DNA]</scope>
    <source>
        <strain evidence="4 5">DSM 27268</strain>
    </source>
</reference>
<dbReference type="InterPro" id="IPR020476">
    <property type="entry name" value="Nudix_hydrolase"/>
</dbReference>
<evidence type="ECO:0000259" key="3">
    <source>
        <dbReference type="PROSITE" id="PS51462"/>
    </source>
</evidence>
<dbReference type="AlphaFoldDB" id="A0A2M9CV32"/>
<dbReference type="PROSITE" id="PS51462">
    <property type="entry name" value="NUDIX"/>
    <property type="match status" value="1"/>
</dbReference>
<dbReference type="SUPFAM" id="SSF55811">
    <property type="entry name" value="Nudix"/>
    <property type="match status" value="1"/>
</dbReference>
<dbReference type="GO" id="GO:0016787">
    <property type="term" value="F:hydrolase activity"/>
    <property type="evidence" value="ECO:0007669"/>
    <property type="project" value="UniProtKB-KW"/>
</dbReference>
<keyword evidence="5" id="KW-1185">Reference proteome</keyword>
<dbReference type="CDD" id="cd03673">
    <property type="entry name" value="NUDIX_Ap6A_hydrolase"/>
    <property type="match status" value="1"/>
</dbReference>